<dbReference type="PANTHER" id="PTHR35043:SF7">
    <property type="entry name" value="TRANSCRIPTION FACTOR DOMAIN-CONTAINING PROTEIN"/>
    <property type="match status" value="1"/>
</dbReference>
<comment type="caution">
    <text evidence="4">The sequence shown here is derived from an EMBL/GenBank/DDBJ whole genome shotgun (WGS) entry which is preliminary data.</text>
</comment>
<keyword evidence="2" id="KW-0812">Transmembrane</keyword>
<keyword evidence="5" id="KW-1185">Reference proteome</keyword>
<feature type="transmembrane region" description="Helical" evidence="2">
    <location>
        <begin position="41"/>
        <end position="59"/>
    </location>
</feature>
<feature type="transmembrane region" description="Helical" evidence="2">
    <location>
        <begin position="372"/>
        <end position="395"/>
    </location>
</feature>
<dbReference type="AlphaFoldDB" id="A0A9P5XW09"/>
<organism evidence="4 5">
    <name type="scientific">Collybia nuda</name>
    <dbReference type="NCBI Taxonomy" id="64659"/>
    <lineage>
        <taxon>Eukaryota</taxon>
        <taxon>Fungi</taxon>
        <taxon>Dikarya</taxon>
        <taxon>Basidiomycota</taxon>
        <taxon>Agaricomycotina</taxon>
        <taxon>Agaricomycetes</taxon>
        <taxon>Agaricomycetidae</taxon>
        <taxon>Agaricales</taxon>
        <taxon>Tricholomatineae</taxon>
        <taxon>Clitocybaceae</taxon>
        <taxon>Collybia</taxon>
    </lineage>
</organism>
<dbReference type="OrthoDB" id="9451547at2759"/>
<proteinExistence type="predicted"/>
<protein>
    <submittedName>
        <fullName evidence="4">Uncharacterized protein</fullName>
    </submittedName>
</protein>
<evidence type="ECO:0000256" key="1">
    <source>
        <dbReference type="SAM" id="MobiDB-lite"/>
    </source>
</evidence>
<gene>
    <name evidence="4" type="ORF">BDZ94DRAFT_1174788</name>
</gene>
<feature type="signal peptide" evidence="3">
    <location>
        <begin position="1"/>
        <end position="17"/>
    </location>
</feature>
<sequence>RTLAGIIWSCIATLVACTWVSVHPNVPGPGQGTVGLVLHRFKLMLLAIVAPEIIVLWALRQRMVARKLSKEHKMTIVHGFFVSMGGFVRLRGDALTPVASHDIGQTVNAKTILNVKVGEIQDRSKGDELSKGLAFLQTSWFIVQCIARGYQRLPLTELEIVTLAFAALNIVIRLIWWNKPLDVRYPVTITTSGGGTRSNTKMGPDPTVTPAKPHEEKLGPDAIDRFEPVASPKPTPAGDLESRTDITAHHLLMRSHKAFLRACDDCVDIVLMMFEGEEDDVYIRKSATRVPTLWAGRLDGWQRATAATIGITLAMAFGAIHFVAWNSSFPTQPEKILWQVAAVLVVAVPFLFFLGAATVLRKGKINRPYYAIIFNGILPLGVLTYVIARVILMVLPFMSLRSLPTGAFKDIEWVKFIPHVG</sequence>
<evidence type="ECO:0000256" key="2">
    <source>
        <dbReference type="SAM" id="Phobius"/>
    </source>
</evidence>
<feature type="transmembrane region" description="Helical" evidence="2">
    <location>
        <begin position="304"/>
        <end position="324"/>
    </location>
</feature>
<keyword evidence="2" id="KW-0472">Membrane</keyword>
<evidence type="ECO:0000256" key="3">
    <source>
        <dbReference type="SAM" id="SignalP"/>
    </source>
</evidence>
<evidence type="ECO:0000313" key="4">
    <source>
        <dbReference type="EMBL" id="KAF9457845.1"/>
    </source>
</evidence>
<keyword evidence="2" id="KW-1133">Transmembrane helix</keyword>
<dbReference type="EMBL" id="MU150356">
    <property type="protein sequence ID" value="KAF9457845.1"/>
    <property type="molecule type" value="Genomic_DNA"/>
</dbReference>
<feature type="chain" id="PRO_5040513064" evidence="3">
    <location>
        <begin position="18"/>
        <end position="421"/>
    </location>
</feature>
<feature type="transmembrane region" description="Helical" evidence="2">
    <location>
        <begin position="336"/>
        <end position="360"/>
    </location>
</feature>
<keyword evidence="3" id="KW-0732">Signal</keyword>
<dbReference type="Proteomes" id="UP000807353">
    <property type="component" value="Unassembled WGS sequence"/>
</dbReference>
<name>A0A9P5XW09_9AGAR</name>
<feature type="region of interest" description="Disordered" evidence="1">
    <location>
        <begin position="193"/>
        <end position="219"/>
    </location>
</feature>
<feature type="non-terminal residue" evidence="4">
    <location>
        <position position="1"/>
    </location>
</feature>
<accession>A0A9P5XW09</accession>
<evidence type="ECO:0000313" key="5">
    <source>
        <dbReference type="Proteomes" id="UP000807353"/>
    </source>
</evidence>
<dbReference type="PANTHER" id="PTHR35043">
    <property type="entry name" value="TRANSCRIPTION FACTOR DOMAIN-CONTAINING PROTEIN"/>
    <property type="match status" value="1"/>
</dbReference>
<reference evidence="4" key="1">
    <citation type="submission" date="2020-11" db="EMBL/GenBank/DDBJ databases">
        <authorList>
            <consortium name="DOE Joint Genome Institute"/>
            <person name="Ahrendt S."/>
            <person name="Riley R."/>
            <person name="Andreopoulos W."/>
            <person name="Labutti K."/>
            <person name="Pangilinan J."/>
            <person name="Ruiz-Duenas F.J."/>
            <person name="Barrasa J.M."/>
            <person name="Sanchez-Garcia M."/>
            <person name="Camarero S."/>
            <person name="Miyauchi S."/>
            <person name="Serrano A."/>
            <person name="Linde D."/>
            <person name="Babiker R."/>
            <person name="Drula E."/>
            <person name="Ayuso-Fernandez I."/>
            <person name="Pacheco R."/>
            <person name="Padilla G."/>
            <person name="Ferreira P."/>
            <person name="Barriuso J."/>
            <person name="Kellner H."/>
            <person name="Castanera R."/>
            <person name="Alfaro M."/>
            <person name="Ramirez L."/>
            <person name="Pisabarro A.G."/>
            <person name="Kuo A."/>
            <person name="Tritt A."/>
            <person name="Lipzen A."/>
            <person name="He G."/>
            <person name="Yan M."/>
            <person name="Ng V."/>
            <person name="Cullen D."/>
            <person name="Martin F."/>
            <person name="Rosso M.-N."/>
            <person name="Henrissat B."/>
            <person name="Hibbett D."/>
            <person name="Martinez A.T."/>
            <person name="Grigoriev I.V."/>
        </authorList>
    </citation>
    <scope>NUCLEOTIDE SEQUENCE</scope>
    <source>
        <strain evidence="4">CBS 247.69</strain>
    </source>
</reference>